<keyword evidence="3" id="KW-1185">Reference proteome</keyword>
<evidence type="ECO:0000313" key="2">
    <source>
        <dbReference type="EMBL" id="NML32384.1"/>
    </source>
</evidence>
<reference evidence="2 3" key="1">
    <citation type="submission" date="2020-04" db="EMBL/GenBank/DDBJ databases">
        <title>Paraburkholderia sp. G-4-1-8 isolated from soil.</title>
        <authorList>
            <person name="Dahal R.H."/>
        </authorList>
    </citation>
    <scope>NUCLEOTIDE SEQUENCE [LARGE SCALE GENOMIC DNA]</scope>
    <source>
        <strain evidence="2 3">G-4-1-8</strain>
    </source>
</reference>
<dbReference type="InterPro" id="IPR006915">
    <property type="entry name" value="DUF637_hemagglutn_put"/>
</dbReference>
<sequence length="598" mass="59878">MLWYVEETVPEPGCTATGSGACPTVQALMPEVLLPQNYAAVNADGEISDTNVTLNYADSILNTGTVSAQNLTVNTGTLTNEERSVNVGTIYQYQAELDGSITQTTGTAVQQGGFMSAANFDLNAQAIDQIGGALQQVNADGSIDTAGTQALLANLQSQLGSSFTQSTVSDNLTTTVMDQPSTFDSAFMMVVISTIAIATSVVVGPGAGAFLSSAMSQLNSGQAFSFGKVLESVGVAELTAGVDAGLGLDSFSSVGTNIVSSDPAVTLANLGDTALEIGEQSAVNAGISTAIEGGSFLTALENNVVTNVAAVGANAIGTYLPPGTVGNVLANSALGCAGSAALGTGCAGGAIGGATSAVLSPWAIQQIDPSGAPLDQGQIAAVTSLATLTGGGLAGALGQNVQGAVTAAQNEALNNATKHLGVVLDTSSMTPQQKEEYEDTQVNVLTPTPNVGGAETASGGEEVTGVAPPIGNVANPSGGATNSAVTTGSAGDMTTAAQLRTQLSLQQAGILDSNGQLTVQAIKSSDAIPLADGVIKNPSVVSELTSDGSNIADWGKYTTQSVTMPNGQSMQVHYYMNSITGKVDYVTPDFKVKGVVKP</sequence>
<dbReference type="EMBL" id="JABBFZ010000009">
    <property type="protein sequence ID" value="NML32384.1"/>
    <property type="molecule type" value="Genomic_DNA"/>
</dbReference>
<dbReference type="Proteomes" id="UP000583127">
    <property type="component" value="Unassembled WGS sequence"/>
</dbReference>
<evidence type="ECO:0000313" key="3">
    <source>
        <dbReference type="Proteomes" id="UP000583127"/>
    </source>
</evidence>
<dbReference type="RefSeq" id="WP_169498645.1">
    <property type="nucleotide sequence ID" value="NZ_JABBFZ010000009.1"/>
</dbReference>
<proteinExistence type="predicted"/>
<dbReference type="NCBIfam" id="TIGR01731">
    <property type="entry name" value="fil_hemag_20aa"/>
    <property type="match status" value="1"/>
</dbReference>
<evidence type="ECO:0000259" key="1">
    <source>
        <dbReference type="Pfam" id="PF04830"/>
    </source>
</evidence>
<dbReference type="AlphaFoldDB" id="A0A7X9X6G1"/>
<feature type="domain" description="DUF637" evidence="1">
    <location>
        <begin position="229"/>
        <end position="353"/>
    </location>
</feature>
<comment type="caution">
    <text evidence="2">The sequence shown here is derived from an EMBL/GenBank/DDBJ whole genome shotgun (WGS) entry which is preliminary data.</text>
</comment>
<protein>
    <recommendedName>
        <fullName evidence="1">DUF637 domain-containing protein</fullName>
    </recommendedName>
</protein>
<gene>
    <name evidence="2" type="ORF">HHL14_16265</name>
</gene>
<dbReference type="Pfam" id="PF04830">
    <property type="entry name" value="DUF637"/>
    <property type="match status" value="1"/>
</dbReference>
<dbReference type="InterPro" id="IPR010069">
    <property type="entry name" value="CdiA_FHA1_rpt"/>
</dbReference>
<accession>A0A7X9X6G1</accession>
<name>A0A7X9X6G1_9BURK</name>
<organism evidence="2 3">
    <name type="scientific">Paraburkholderia antibiotica</name>
    <dbReference type="NCBI Taxonomy" id="2728839"/>
    <lineage>
        <taxon>Bacteria</taxon>
        <taxon>Pseudomonadati</taxon>
        <taxon>Pseudomonadota</taxon>
        <taxon>Betaproteobacteria</taxon>
        <taxon>Burkholderiales</taxon>
        <taxon>Burkholderiaceae</taxon>
        <taxon>Paraburkholderia</taxon>
    </lineage>
</organism>